<evidence type="ECO:0000313" key="2">
    <source>
        <dbReference type="Proteomes" id="UP001177744"/>
    </source>
</evidence>
<organism evidence="1 2">
    <name type="scientific">Cnephaeus nilssonii</name>
    <name type="common">Northern bat</name>
    <name type="synonym">Eptesicus nilssonii</name>
    <dbReference type="NCBI Taxonomy" id="3371016"/>
    <lineage>
        <taxon>Eukaryota</taxon>
        <taxon>Metazoa</taxon>
        <taxon>Chordata</taxon>
        <taxon>Craniata</taxon>
        <taxon>Vertebrata</taxon>
        <taxon>Euteleostomi</taxon>
        <taxon>Mammalia</taxon>
        <taxon>Eutheria</taxon>
        <taxon>Laurasiatheria</taxon>
        <taxon>Chiroptera</taxon>
        <taxon>Yangochiroptera</taxon>
        <taxon>Vespertilionidae</taxon>
        <taxon>Cnephaeus</taxon>
    </lineage>
</organism>
<gene>
    <name evidence="1" type="ORF">QTO34_013997</name>
</gene>
<dbReference type="Proteomes" id="UP001177744">
    <property type="component" value="Unassembled WGS sequence"/>
</dbReference>
<keyword evidence="2" id="KW-1185">Reference proteome</keyword>
<reference evidence="1" key="1">
    <citation type="submission" date="2023-06" db="EMBL/GenBank/DDBJ databases">
        <title>Reference genome for the Northern bat (Eptesicus nilssonii), a most northern bat species.</title>
        <authorList>
            <person name="Laine V.N."/>
            <person name="Pulliainen A.T."/>
            <person name="Lilley T.M."/>
        </authorList>
    </citation>
    <scope>NUCLEOTIDE SEQUENCE</scope>
    <source>
        <strain evidence="1">BLF_Eptnil</strain>
        <tissue evidence="1">Kidney</tissue>
    </source>
</reference>
<dbReference type="AlphaFoldDB" id="A0AA40LT50"/>
<accession>A0AA40LT50</accession>
<name>A0AA40LT50_CNENI</name>
<proteinExistence type="predicted"/>
<evidence type="ECO:0000313" key="1">
    <source>
        <dbReference type="EMBL" id="KAK1345286.1"/>
    </source>
</evidence>
<protein>
    <submittedName>
        <fullName evidence="1">Uncharacterized protein</fullName>
    </submittedName>
</protein>
<comment type="caution">
    <text evidence="1">The sequence shown here is derived from an EMBL/GenBank/DDBJ whole genome shotgun (WGS) entry which is preliminary data.</text>
</comment>
<sequence>MELIWHLQQTTEDYIMHLETRHLQQDLVLEKQGHSQATREQEAILIHSAQSLTLWATNTWSSNCSPPPPPFSGL</sequence>
<dbReference type="EMBL" id="JAULJE010000003">
    <property type="protein sequence ID" value="KAK1345286.1"/>
    <property type="molecule type" value="Genomic_DNA"/>
</dbReference>